<reference evidence="8" key="1">
    <citation type="submission" date="2022-11" db="EMBL/GenBank/DDBJ databases">
        <authorList>
            <person name="Hyden B.L."/>
            <person name="Feng K."/>
            <person name="Yates T."/>
            <person name="Jawdy S."/>
            <person name="Smart L.B."/>
            <person name="Muchero W."/>
        </authorList>
    </citation>
    <scope>NUCLEOTIDE SEQUENCE</scope>
    <source>
        <tissue evidence="8">Shoot tip</tissue>
    </source>
</reference>
<sequence length="216" mass="23764">MAPRSSKVLRETDIKKRFSMPTGFLSSLPSFNGGHAVDFQAVDGSGRVWPFRCSIRKKGHPKPVISKGWRAFVDSKGLKVGDKVRFYKKKNEAGAKKHAYEIRAEKEIKIFGEAESAIDSHVRVSTVNFQHRRRMPGKEVDGVPAPPPHASVTGGGGAKSGSTLKLMTVIGFQRAVELNSALVFQIEVSGVCVGSIIQFLVEAKTMILLRYLKARR</sequence>
<dbReference type="PROSITE" id="PS50863">
    <property type="entry name" value="B3"/>
    <property type="match status" value="1"/>
</dbReference>
<dbReference type="GO" id="GO:0005634">
    <property type="term" value="C:nucleus"/>
    <property type="evidence" value="ECO:0007669"/>
    <property type="project" value="UniProtKB-SubCell"/>
</dbReference>
<organism evidence="8 9">
    <name type="scientific">Salix viminalis</name>
    <name type="common">Common osier</name>
    <name type="synonym">Basket willow</name>
    <dbReference type="NCBI Taxonomy" id="40686"/>
    <lineage>
        <taxon>Eukaryota</taxon>
        <taxon>Viridiplantae</taxon>
        <taxon>Streptophyta</taxon>
        <taxon>Embryophyta</taxon>
        <taxon>Tracheophyta</taxon>
        <taxon>Spermatophyta</taxon>
        <taxon>Magnoliopsida</taxon>
        <taxon>eudicotyledons</taxon>
        <taxon>Gunneridae</taxon>
        <taxon>Pentapetalae</taxon>
        <taxon>rosids</taxon>
        <taxon>fabids</taxon>
        <taxon>Malpighiales</taxon>
        <taxon>Salicaceae</taxon>
        <taxon>Saliceae</taxon>
        <taxon>Salix</taxon>
    </lineage>
</organism>
<keyword evidence="5" id="KW-0539">Nucleus</keyword>
<reference evidence="8" key="2">
    <citation type="journal article" date="2023" name="Int. J. Mol. Sci.">
        <title>De Novo Assembly and Annotation of 11 Diverse Shrub Willow (Salix) Genomes Reveals Novel Gene Organization in Sex-Linked Regions.</title>
        <authorList>
            <person name="Hyden B."/>
            <person name="Feng K."/>
            <person name="Yates T.B."/>
            <person name="Jawdy S."/>
            <person name="Cereghino C."/>
            <person name="Smart L.B."/>
            <person name="Muchero W."/>
        </authorList>
    </citation>
    <scope>NUCLEOTIDE SEQUENCE [LARGE SCALE GENOMIC DNA]</scope>
    <source>
        <tissue evidence="8">Shoot tip</tissue>
    </source>
</reference>
<dbReference type="Pfam" id="PF02362">
    <property type="entry name" value="B3"/>
    <property type="match status" value="1"/>
</dbReference>
<comment type="subcellular location">
    <subcellularLocation>
        <location evidence="1">Nucleus</location>
    </subcellularLocation>
</comment>
<name>A0A9Q0NWQ4_SALVM</name>
<evidence type="ECO:0000256" key="4">
    <source>
        <dbReference type="ARBA" id="ARBA00023163"/>
    </source>
</evidence>
<dbReference type="AlphaFoldDB" id="A0A9Q0NWQ4"/>
<dbReference type="InterPro" id="IPR015300">
    <property type="entry name" value="DNA-bd_pseudobarrel_sf"/>
</dbReference>
<evidence type="ECO:0000256" key="3">
    <source>
        <dbReference type="ARBA" id="ARBA00023125"/>
    </source>
</evidence>
<dbReference type="CDD" id="cd10017">
    <property type="entry name" value="B3_DNA"/>
    <property type="match status" value="1"/>
</dbReference>
<comment type="caution">
    <text evidence="8">The sequence shown here is derived from an EMBL/GenBank/DDBJ whole genome shotgun (WGS) entry which is preliminary data.</text>
</comment>
<dbReference type="GO" id="GO:0003677">
    <property type="term" value="F:DNA binding"/>
    <property type="evidence" value="ECO:0007669"/>
    <property type="project" value="UniProtKB-KW"/>
</dbReference>
<evidence type="ECO:0000256" key="6">
    <source>
        <dbReference type="SAM" id="MobiDB-lite"/>
    </source>
</evidence>
<dbReference type="SMART" id="SM01019">
    <property type="entry name" value="B3"/>
    <property type="match status" value="1"/>
</dbReference>
<keyword evidence="4" id="KW-0804">Transcription</keyword>
<evidence type="ECO:0000313" key="8">
    <source>
        <dbReference type="EMBL" id="KAJ6677365.1"/>
    </source>
</evidence>
<gene>
    <name evidence="8" type="ORF">OIU85_010524</name>
</gene>
<keyword evidence="9" id="KW-1185">Reference proteome</keyword>
<protein>
    <recommendedName>
        <fullName evidence="7">TF-B3 domain-containing protein</fullName>
    </recommendedName>
</protein>
<dbReference type="SUPFAM" id="SSF101936">
    <property type="entry name" value="DNA-binding pseudobarrel domain"/>
    <property type="match status" value="1"/>
</dbReference>
<proteinExistence type="predicted"/>
<dbReference type="EMBL" id="JAPFFL010000015">
    <property type="protein sequence ID" value="KAJ6677365.1"/>
    <property type="molecule type" value="Genomic_DNA"/>
</dbReference>
<evidence type="ECO:0000256" key="5">
    <source>
        <dbReference type="ARBA" id="ARBA00023242"/>
    </source>
</evidence>
<keyword evidence="2" id="KW-0805">Transcription regulation</keyword>
<evidence type="ECO:0000256" key="1">
    <source>
        <dbReference type="ARBA" id="ARBA00004123"/>
    </source>
</evidence>
<dbReference type="InterPro" id="IPR003340">
    <property type="entry name" value="B3_DNA-bd"/>
</dbReference>
<evidence type="ECO:0000259" key="7">
    <source>
        <dbReference type="PROSITE" id="PS50863"/>
    </source>
</evidence>
<dbReference type="Gene3D" id="2.40.330.10">
    <property type="entry name" value="DNA-binding pseudobarrel domain"/>
    <property type="match status" value="1"/>
</dbReference>
<feature type="domain" description="TF-B3" evidence="7">
    <location>
        <begin position="3"/>
        <end position="106"/>
    </location>
</feature>
<dbReference type="OrthoDB" id="954231at2759"/>
<keyword evidence="3" id="KW-0238">DNA-binding</keyword>
<feature type="region of interest" description="Disordered" evidence="6">
    <location>
        <begin position="133"/>
        <end position="159"/>
    </location>
</feature>
<evidence type="ECO:0000256" key="2">
    <source>
        <dbReference type="ARBA" id="ARBA00023015"/>
    </source>
</evidence>
<evidence type="ECO:0000313" key="9">
    <source>
        <dbReference type="Proteomes" id="UP001151529"/>
    </source>
</evidence>
<accession>A0A9Q0NWQ4</accession>
<dbReference type="Proteomes" id="UP001151529">
    <property type="component" value="Chromosome 15Z"/>
</dbReference>